<gene>
    <name evidence="3" type="ORF">EOD42_11755</name>
</gene>
<feature type="signal peptide" evidence="2">
    <location>
        <begin position="1"/>
        <end position="20"/>
    </location>
</feature>
<keyword evidence="2" id="KW-0732">Signal</keyword>
<evidence type="ECO:0000313" key="3">
    <source>
        <dbReference type="EMBL" id="RVT97059.1"/>
    </source>
</evidence>
<sequence>MLKRAYAILLALSAGQAAQAAIPPGPTMQTAELHALIEVTTAPQPPQNLTGACTVQARVLRVFHHAGGPAAAPGSTVTLAFPCARAARSGEVVPPPLLGGGWWMGVEGIVMAMGQPHEAFLRADRQMDGPCGTYGAPRPGAWQVQLPFQPNPGQQPLNQVNWQPRGPEQPLVPPPPPTRQGAAASFPINEGVMEYTVSSRPGERFRAHYSLCNYSARFEALGRDGQAADGATILSYGQRSAMRVFDREQRVEPMPVQPGDRLGGVAVNWDSARFELGGMAQVAGEPCNNFTITERVGSVERQHRACVTPDGFVLRREADGVVTEATALRRQPVPYRLVNPPISYRGR</sequence>
<dbReference type="Proteomes" id="UP000282957">
    <property type="component" value="Unassembled WGS sequence"/>
</dbReference>
<feature type="compositionally biased region" description="Polar residues" evidence="1">
    <location>
        <begin position="150"/>
        <end position="162"/>
    </location>
</feature>
<reference evidence="3 4" key="1">
    <citation type="submission" date="2019-01" db="EMBL/GenBank/DDBJ databases">
        <authorList>
            <person name="Chen W.-M."/>
        </authorList>
    </citation>
    <scope>NUCLEOTIDE SEQUENCE [LARGE SCALE GENOMIC DNA]</scope>
    <source>
        <strain evidence="3 4">CCP-6</strain>
    </source>
</reference>
<dbReference type="RefSeq" id="WP_127787706.1">
    <property type="nucleotide sequence ID" value="NZ_SACL01000003.1"/>
</dbReference>
<proteinExistence type="predicted"/>
<evidence type="ECO:0000256" key="2">
    <source>
        <dbReference type="SAM" id="SignalP"/>
    </source>
</evidence>
<evidence type="ECO:0000256" key="1">
    <source>
        <dbReference type="SAM" id="MobiDB-lite"/>
    </source>
</evidence>
<accession>A0A437MHE1</accession>
<feature type="region of interest" description="Disordered" evidence="1">
    <location>
        <begin position="150"/>
        <end position="181"/>
    </location>
</feature>
<dbReference type="AlphaFoldDB" id="A0A437MHE1"/>
<evidence type="ECO:0000313" key="4">
    <source>
        <dbReference type="Proteomes" id="UP000282957"/>
    </source>
</evidence>
<dbReference type="EMBL" id="SACL01000003">
    <property type="protein sequence ID" value="RVT97059.1"/>
    <property type="molecule type" value="Genomic_DNA"/>
</dbReference>
<dbReference type="OrthoDB" id="7268862at2"/>
<protein>
    <submittedName>
        <fullName evidence="3">Uncharacterized protein</fullName>
    </submittedName>
</protein>
<organism evidence="3 4">
    <name type="scientific">Rhodovarius crocodyli</name>
    <dbReference type="NCBI Taxonomy" id="1979269"/>
    <lineage>
        <taxon>Bacteria</taxon>
        <taxon>Pseudomonadati</taxon>
        <taxon>Pseudomonadota</taxon>
        <taxon>Alphaproteobacteria</taxon>
        <taxon>Acetobacterales</taxon>
        <taxon>Roseomonadaceae</taxon>
        <taxon>Rhodovarius</taxon>
    </lineage>
</organism>
<keyword evidence="4" id="KW-1185">Reference proteome</keyword>
<comment type="caution">
    <text evidence="3">The sequence shown here is derived from an EMBL/GenBank/DDBJ whole genome shotgun (WGS) entry which is preliminary data.</text>
</comment>
<feature type="chain" id="PRO_5018977095" evidence="2">
    <location>
        <begin position="21"/>
        <end position="347"/>
    </location>
</feature>
<name>A0A437MHE1_9PROT</name>